<name>A0AAW0XQF7_CHEQU</name>
<dbReference type="Proteomes" id="UP001445076">
    <property type="component" value="Unassembled WGS sequence"/>
</dbReference>
<evidence type="ECO:0000313" key="2">
    <source>
        <dbReference type="EMBL" id="KAK8742659.1"/>
    </source>
</evidence>
<dbReference type="EMBL" id="JARKIK010000027">
    <property type="protein sequence ID" value="KAK8742659.1"/>
    <property type="molecule type" value="Genomic_DNA"/>
</dbReference>
<feature type="compositionally biased region" description="Basic and acidic residues" evidence="1">
    <location>
        <begin position="44"/>
        <end position="57"/>
    </location>
</feature>
<comment type="caution">
    <text evidence="2">The sequence shown here is derived from an EMBL/GenBank/DDBJ whole genome shotgun (WGS) entry which is preliminary data.</text>
</comment>
<proteinExistence type="predicted"/>
<dbReference type="AlphaFoldDB" id="A0AAW0XQF7"/>
<feature type="region of interest" description="Disordered" evidence="1">
    <location>
        <begin position="1"/>
        <end position="57"/>
    </location>
</feature>
<evidence type="ECO:0000256" key="1">
    <source>
        <dbReference type="SAM" id="MobiDB-lite"/>
    </source>
</evidence>
<evidence type="ECO:0000313" key="3">
    <source>
        <dbReference type="Proteomes" id="UP001445076"/>
    </source>
</evidence>
<accession>A0AAW0XQF7</accession>
<protein>
    <submittedName>
        <fullName evidence="2">Uncharacterized protein</fullName>
    </submittedName>
</protein>
<gene>
    <name evidence="2" type="ORF">OTU49_001609</name>
</gene>
<keyword evidence="3" id="KW-1185">Reference proteome</keyword>
<reference evidence="2 3" key="1">
    <citation type="journal article" date="2024" name="BMC Genomics">
        <title>Genome assembly of redclaw crayfish (Cherax quadricarinatus) provides insights into its immune adaptation and hypoxia tolerance.</title>
        <authorList>
            <person name="Liu Z."/>
            <person name="Zheng J."/>
            <person name="Li H."/>
            <person name="Fang K."/>
            <person name="Wang S."/>
            <person name="He J."/>
            <person name="Zhou D."/>
            <person name="Weng S."/>
            <person name="Chi M."/>
            <person name="Gu Z."/>
            <person name="He J."/>
            <person name="Li F."/>
            <person name="Wang M."/>
        </authorList>
    </citation>
    <scope>NUCLEOTIDE SEQUENCE [LARGE SCALE GENOMIC DNA]</scope>
    <source>
        <strain evidence="2">ZL_2023a</strain>
    </source>
</reference>
<sequence length="102" mass="11384">MESSVRHTQDVGPAKVGGPTRRPTKAEGPTRSPTKVKGPTRRPTKVEGPIRKPTKVEGPTRKTYILYQLIQSIHQTDDESPCVIIYQLLTSIIRKIVYHPGI</sequence>
<organism evidence="2 3">
    <name type="scientific">Cherax quadricarinatus</name>
    <name type="common">Australian red claw crayfish</name>
    <dbReference type="NCBI Taxonomy" id="27406"/>
    <lineage>
        <taxon>Eukaryota</taxon>
        <taxon>Metazoa</taxon>
        <taxon>Ecdysozoa</taxon>
        <taxon>Arthropoda</taxon>
        <taxon>Crustacea</taxon>
        <taxon>Multicrustacea</taxon>
        <taxon>Malacostraca</taxon>
        <taxon>Eumalacostraca</taxon>
        <taxon>Eucarida</taxon>
        <taxon>Decapoda</taxon>
        <taxon>Pleocyemata</taxon>
        <taxon>Astacidea</taxon>
        <taxon>Parastacoidea</taxon>
        <taxon>Parastacidae</taxon>
        <taxon>Cherax</taxon>
    </lineage>
</organism>